<dbReference type="Proteomes" id="UP000030675">
    <property type="component" value="Unassembled WGS sequence"/>
</dbReference>
<dbReference type="EMBL" id="DF196819">
    <property type="protein sequence ID" value="GAD29806.1"/>
    <property type="molecule type" value="Genomic_DNA"/>
</dbReference>
<dbReference type="AlphaFoldDB" id="A0A0U1P504"/>
<name>A0A0U1P504_PHOLE</name>
<sequence length="119" mass="13475">MKNKVNYESVMTLFSDYCEIYTDVVAMALTMTPVMQLVAELISEKVKDSHSNESIPNISVTESKLAYKMLGVMHANLFHEDVDYEGSPAPYEKLFSICLENNADLAVKKYEEVLRANNN</sequence>
<evidence type="ECO:0000313" key="1">
    <source>
        <dbReference type="EMBL" id="GAD29806.1"/>
    </source>
</evidence>
<reference evidence="2" key="1">
    <citation type="submission" date="2012-12" db="EMBL/GenBank/DDBJ databases">
        <title>Genome Sequence of Photobacterium leiognathi lrivu.4.1.</title>
        <authorList>
            <person name="Urbanczyk H."/>
            <person name="Ogura Y."/>
            <person name="Hayashi T."/>
            <person name="Dunlap P.V."/>
        </authorList>
    </citation>
    <scope>NUCLEOTIDE SEQUENCE [LARGE SCALE GENOMIC DNA]</scope>
    <source>
        <strain evidence="2">lrivu.4.1</strain>
    </source>
</reference>
<evidence type="ECO:0000313" key="2">
    <source>
        <dbReference type="Proteomes" id="UP000030675"/>
    </source>
</evidence>
<dbReference type="HOGENOM" id="CLU_2059173_0_0_6"/>
<protein>
    <submittedName>
        <fullName evidence="1">Uncharacterized protein</fullName>
    </submittedName>
</protein>
<accession>A0A0U1P504</accession>
<organism evidence="1 2">
    <name type="scientific">Photobacterium leiognathi lrivu.4.1</name>
    <dbReference type="NCBI Taxonomy" id="1248232"/>
    <lineage>
        <taxon>Bacteria</taxon>
        <taxon>Pseudomonadati</taxon>
        <taxon>Pseudomonadota</taxon>
        <taxon>Gammaproteobacteria</taxon>
        <taxon>Vibrionales</taxon>
        <taxon>Vibrionaceae</taxon>
        <taxon>Photobacterium</taxon>
    </lineage>
</organism>
<dbReference type="RefSeq" id="WP_023932325.1">
    <property type="nucleotide sequence ID" value="NZ_DF196819.1"/>
</dbReference>
<gene>
    <name evidence="1" type="ORF">PLEI_1459</name>
</gene>
<proteinExistence type="predicted"/>